<comment type="caution">
    <text evidence="1">The sequence shown here is derived from an EMBL/GenBank/DDBJ whole genome shotgun (WGS) entry which is preliminary data.</text>
</comment>
<sequence>MHHYLWPSSPFSREVSGILGGMVKDADATEYSFCRILGEDSTIEFGMLRDLAGKGTVGNNKERNKTIIGTDILFRVQKKIGASVDC</sequence>
<evidence type="ECO:0000313" key="1">
    <source>
        <dbReference type="EMBL" id="KAK9182841.1"/>
    </source>
</evidence>
<keyword evidence="2" id="KW-1185">Reference proteome</keyword>
<gene>
    <name evidence="1" type="ORF">WN944_025989</name>
</gene>
<dbReference type="EMBL" id="JBCGBO010000024">
    <property type="protein sequence ID" value="KAK9182841.1"/>
    <property type="molecule type" value="Genomic_DNA"/>
</dbReference>
<dbReference type="Proteomes" id="UP001428341">
    <property type="component" value="Unassembled WGS sequence"/>
</dbReference>
<name>A0AAP0QCU6_9ROSI</name>
<evidence type="ECO:0000313" key="2">
    <source>
        <dbReference type="Proteomes" id="UP001428341"/>
    </source>
</evidence>
<accession>A0AAP0QCU6</accession>
<dbReference type="AlphaFoldDB" id="A0AAP0QCU6"/>
<organism evidence="1 2">
    <name type="scientific">Citrus x changshan-huyou</name>
    <dbReference type="NCBI Taxonomy" id="2935761"/>
    <lineage>
        <taxon>Eukaryota</taxon>
        <taxon>Viridiplantae</taxon>
        <taxon>Streptophyta</taxon>
        <taxon>Embryophyta</taxon>
        <taxon>Tracheophyta</taxon>
        <taxon>Spermatophyta</taxon>
        <taxon>Magnoliopsida</taxon>
        <taxon>eudicotyledons</taxon>
        <taxon>Gunneridae</taxon>
        <taxon>Pentapetalae</taxon>
        <taxon>rosids</taxon>
        <taxon>malvids</taxon>
        <taxon>Sapindales</taxon>
        <taxon>Rutaceae</taxon>
        <taxon>Aurantioideae</taxon>
        <taxon>Citrus</taxon>
    </lineage>
</organism>
<reference evidence="1 2" key="1">
    <citation type="submission" date="2024-05" db="EMBL/GenBank/DDBJ databases">
        <title>Haplotype-resolved chromosome-level genome assembly of Huyou (Citrus changshanensis).</title>
        <authorList>
            <person name="Miao C."/>
            <person name="Chen W."/>
            <person name="Wu Y."/>
            <person name="Wang L."/>
            <person name="Zhao S."/>
            <person name="Grierson D."/>
            <person name="Xu C."/>
            <person name="Chen K."/>
        </authorList>
    </citation>
    <scope>NUCLEOTIDE SEQUENCE [LARGE SCALE GENOMIC DNA]</scope>
    <source>
        <strain evidence="1">01-14</strain>
        <tissue evidence="1">Leaf</tissue>
    </source>
</reference>
<protein>
    <submittedName>
        <fullName evidence="1">Uncharacterized protein</fullName>
    </submittedName>
</protein>
<proteinExistence type="predicted"/>